<dbReference type="RefSeq" id="WP_073109889.1">
    <property type="nucleotide sequence ID" value="NZ_FQXE01000023.1"/>
</dbReference>
<keyword evidence="1 2" id="KW-0808">Transferase</keyword>
<dbReference type="AlphaFoldDB" id="A0A1M6AZE2"/>
<reference evidence="2 3" key="1">
    <citation type="submission" date="2016-11" db="EMBL/GenBank/DDBJ databases">
        <authorList>
            <person name="Jaros S."/>
            <person name="Januszkiewicz K."/>
            <person name="Wedrychowicz H."/>
        </authorList>
    </citation>
    <scope>NUCLEOTIDE SEQUENCE [LARGE SCALE GENOMIC DNA]</scope>
    <source>
        <strain evidence="2 3">CGMCC 1.10190</strain>
    </source>
</reference>
<dbReference type="EMBL" id="FQXE01000023">
    <property type="protein sequence ID" value="SHI41840.1"/>
    <property type="molecule type" value="Genomic_DNA"/>
</dbReference>
<protein>
    <submittedName>
        <fullName evidence="2">CoA:oxalate CoA-transferase</fullName>
    </submittedName>
</protein>
<dbReference type="PANTHER" id="PTHR48207">
    <property type="entry name" value="SUCCINATE--HYDROXYMETHYLGLUTARATE COA-TRANSFERASE"/>
    <property type="match status" value="1"/>
</dbReference>
<dbReference type="Gene3D" id="3.30.1540.10">
    <property type="entry name" value="formyl-coa transferase, domain 3"/>
    <property type="match status" value="1"/>
</dbReference>
<dbReference type="STRING" id="658167.SAMN04488135_12363"/>
<evidence type="ECO:0000256" key="1">
    <source>
        <dbReference type="ARBA" id="ARBA00022679"/>
    </source>
</evidence>
<dbReference type="InterPro" id="IPR044855">
    <property type="entry name" value="CoA-Trfase_III_dom3_sf"/>
</dbReference>
<dbReference type="InterPro" id="IPR023606">
    <property type="entry name" value="CoA-Trfase_III_dom_1_sf"/>
</dbReference>
<keyword evidence="3" id="KW-1185">Reference proteome</keyword>
<dbReference type="OrthoDB" id="5294844at2"/>
<dbReference type="InterPro" id="IPR003673">
    <property type="entry name" value="CoA-Trfase_fam_III"/>
</dbReference>
<dbReference type="InterPro" id="IPR050483">
    <property type="entry name" value="CoA-transferase_III_domain"/>
</dbReference>
<dbReference type="GO" id="GO:0008410">
    <property type="term" value="F:CoA-transferase activity"/>
    <property type="evidence" value="ECO:0007669"/>
    <property type="project" value="TreeGrafter"/>
</dbReference>
<name>A0A1M6AZE2_9BURK</name>
<gene>
    <name evidence="2" type="ORF">SAMN04488135_12363</name>
</gene>
<evidence type="ECO:0000313" key="3">
    <source>
        <dbReference type="Proteomes" id="UP000184226"/>
    </source>
</evidence>
<proteinExistence type="predicted"/>
<sequence>MTLSHSGKPGPLSDLIVIDLTRYLSGPYCSLLLADLGARVIKIESPATGDDSRYVPPIFDGQSAYFMSINRGKESIALDLKNEEDRRVLDSLLNEADILVENFRPGVMDKLGYSAESIAQRYPSLVYGSISGFGQTGPWRDLPAYDLVVQALSGMMSINGQPDGPPTRVGTSIGDLGAGIYAALAIVSAIHERARTGRGGRVDVAMLDCQVALLESHYMRYHASGEVPGRIGSRHPLITPFDTFECNDGYLVICTVGDAMYQALVKAVGRPELASDERYLTPQDRLRNGEVFKAEFEAHLKTANREHWLKVIGQAGIPCSPINSITDMSDSPQLEARGVFVNVESANGFSYKAVRSPMKPAMATSGAINETERAPTLDQDGERIRGELLKMAAS</sequence>
<accession>A0A1M6AZE2</accession>
<organism evidence="2 3">
    <name type="scientific">Pollutimonas bauzanensis</name>
    <dbReference type="NCBI Taxonomy" id="658167"/>
    <lineage>
        <taxon>Bacteria</taxon>
        <taxon>Pseudomonadati</taxon>
        <taxon>Pseudomonadota</taxon>
        <taxon>Betaproteobacteria</taxon>
        <taxon>Burkholderiales</taxon>
        <taxon>Alcaligenaceae</taxon>
        <taxon>Pollutimonas</taxon>
    </lineage>
</organism>
<evidence type="ECO:0000313" key="2">
    <source>
        <dbReference type="EMBL" id="SHI41840.1"/>
    </source>
</evidence>
<dbReference type="SUPFAM" id="SSF89796">
    <property type="entry name" value="CoA-transferase family III (CaiB/BaiF)"/>
    <property type="match status" value="1"/>
</dbReference>
<dbReference type="Pfam" id="PF02515">
    <property type="entry name" value="CoA_transf_3"/>
    <property type="match status" value="1"/>
</dbReference>
<dbReference type="Proteomes" id="UP000184226">
    <property type="component" value="Unassembled WGS sequence"/>
</dbReference>
<dbReference type="Gene3D" id="3.40.50.10540">
    <property type="entry name" value="Crotonobetainyl-coa:carnitine coa-transferase, domain 1"/>
    <property type="match status" value="1"/>
</dbReference>
<dbReference type="PANTHER" id="PTHR48207:SF3">
    <property type="entry name" value="SUCCINATE--HYDROXYMETHYLGLUTARATE COA-TRANSFERASE"/>
    <property type="match status" value="1"/>
</dbReference>